<dbReference type="PANTHER" id="PTHR43531">
    <property type="entry name" value="PROTEIN ICFG"/>
    <property type="match status" value="1"/>
</dbReference>
<keyword evidence="1" id="KW-0488">Methylation</keyword>
<dbReference type="SUPFAM" id="SSF58104">
    <property type="entry name" value="Methyl-accepting chemotaxis protein (MCP) signaling domain"/>
    <property type="match status" value="1"/>
</dbReference>
<comment type="similarity">
    <text evidence="2">Belongs to the methyl-accepting chemotaxis (MCP) protein family.</text>
</comment>
<dbReference type="Proteomes" id="UP001595457">
    <property type="component" value="Unassembled WGS sequence"/>
</dbReference>
<evidence type="ECO:0000313" key="7">
    <source>
        <dbReference type="EMBL" id="MFC2971939.1"/>
    </source>
</evidence>
<reference evidence="8" key="1">
    <citation type="journal article" date="2019" name="Int. J. Syst. Evol. Microbiol.">
        <title>The Global Catalogue of Microorganisms (GCM) 10K type strain sequencing project: providing services to taxonomists for standard genome sequencing and annotation.</title>
        <authorList>
            <consortium name="The Broad Institute Genomics Platform"/>
            <consortium name="The Broad Institute Genome Sequencing Center for Infectious Disease"/>
            <person name="Wu L."/>
            <person name="Ma J."/>
        </authorList>
    </citation>
    <scope>NUCLEOTIDE SEQUENCE [LARGE SCALE GENOMIC DNA]</scope>
    <source>
        <strain evidence="8">KCTC 62195</strain>
    </source>
</reference>
<dbReference type="EMBL" id="JBHRSJ010000012">
    <property type="protein sequence ID" value="MFC2971939.1"/>
    <property type="molecule type" value="Genomic_DNA"/>
</dbReference>
<dbReference type="SMART" id="SM00304">
    <property type="entry name" value="HAMP"/>
    <property type="match status" value="1"/>
</dbReference>
<sequence>MRIQRLVSHLKLSHKFLLIGLLASVMLAIPTFLIVKRVMVDLQHSRSAAAGIVPAGELLMLIQLIQQHRGLTASRSSGDPATEGAWRDKQAAVEQAQARGRRALAAFGQPALQSRFDALYGEWTTLAGGIDRGTIDGQQGFFLHTELIEAQMGLLEDITHLSGLSLYTEPASYFLQAAVLSELPKLTEALGQLRGQGALALSRGEMSGEQRGRIDALRKRVHLHLRAERQSLDRAIALSPALQQQIATSAAAATGAAEEGMRLVDTTILSAARLDYPSAEYFAAMTAAIDAQFALIHQSFQVLERELHEQEAGTRRQLLMIGLSIGLLAALSWWIMILITRLTNASMLQAVRVAQGVAAGDLGMRVERSGSDEASQLLGALQTMSERLSEVVARVRDNADSVAIACEQIARGSEDLSQRTVEQASALEETAATMTQLGATVRQNAEHAQQSDLVAGKASAVAERGRAVVGQMVATMERISESARQIVNIIGLIDGIAFQTNILALNASVEAARAGEQGRGFSVVAGEVRSLAQRCAEAARDIKTLIEVCVASIKQGCALADEAGSTMREIVAASRQVGDLVAEISAASKEQSQAVGQVGEAVQLMDQATQQNAVLVEQSAVAAESLRDQARQLVQAVAVFRLGSDGVGADGTVLPASCRAAAEVASRRLLTAHAG</sequence>
<proteinExistence type="inferred from homology"/>
<keyword evidence="3" id="KW-0807">Transducer</keyword>
<feature type="domain" description="HAMP" evidence="6">
    <location>
        <begin position="341"/>
        <end position="393"/>
    </location>
</feature>
<evidence type="ECO:0000256" key="2">
    <source>
        <dbReference type="ARBA" id="ARBA00029447"/>
    </source>
</evidence>
<keyword evidence="4" id="KW-0472">Membrane</keyword>
<protein>
    <submittedName>
        <fullName evidence="7">Methyl-accepting chemotaxis protein</fullName>
    </submittedName>
</protein>
<evidence type="ECO:0000256" key="1">
    <source>
        <dbReference type="ARBA" id="ARBA00022481"/>
    </source>
</evidence>
<feature type="transmembrane region" description="Helical" evidence="4">
    <location>
        <begin position="318"/>
        <end position="339"/>
    </location>
</feature>
<feature type="transmembrane region" description="Helical" evidence="4">
    <location>
        <begin position="47"/>
        <end position="65"/>
    </location>
</feature>
<feature type="domain" description="Methyl-accepting transducer" evidence="5">
    <location>
        <begin position="398"/>
        <end position="627"/>
    </location>
</feature>
<dbReference type="Pfam" id="PF08376">
    <property type="entry name" value="NIT"/>
    <property type="match status" value="1"/>
</dbReference>
<dbReference type="Gene3D" id="1.10.287.950">
    <property type="entry name" value="Methyl-accepting chemotaxis protein"/>
    <property type="match status" value="1"/>
</dbReference>
<dbReference type="CDD" id="cd06225">
    <property type="entry name" value="HAMP"/>
    <property type="match status" value="1"/>
</dbReference>
<dbReference type="InterPro" id="IPR013587">
    <property type="entry name" value="Nitrate/nitrite_sensing"/>
</dbReference>
<evidence type="ECO:0000259" key="5">
    <source>
        <dbReference type="PROSITE" id="PS50111"/>
    </source>
</evidence>
<evidence type="ECO:0000256" key="4">
    <source>
        <dbReference type="SAM" id="Phobius"/>
    </source>
</evidence>
<evidence type="ECO:0000256" key="3">
    <source>
        <dbReference type="PROSITE-ProRule" id="PRU00284"/>
    </source>
</evidence>
<dbReference type="InterPro" id="IPR051310">
    <property type="entry name" value="MCP_chemotaxis"/>
</dbReference>
<gene>
    <name evidence="7" type="ORF">ACFOJE_06895</name>
</gene>
<evidence type="ECO:0000313" key="8">
    <source>
        <dbReference type="Proteomes" id="UP001595457"/>
    </source>
</evidence>
<dbReference type="PROSITE" id="PS50885">
    <property type="entry name" value="HAMP"/>
    <property type="match status" value="1"/>
</dbReference>
<dbReference type="PROSITE" id="PS50111">
    <property type="entry name" value="CHEMOTAXIS_TRANSDUC_2"/>
    <property type="match status" value="1"/>
</dbReference>
<keyword evidence="4" id="KW-1133">Transmembrane helix</keyword>
<evidence type="ECO:0000259" key="6">
    <source>
        <dbReference type="PROSITE" id="PS50885"/>
    </source>
</evidence>
<dbReference type="InterPro" id="IPR003660">
    <property type="entry name" value="HAMP_dom"/>
</dbReference>
<dbReference type="RefSeq" id="WP_377813553.1">
    <property type="nucleotide sequence ID" value="NZ_JBHRSJ010000012.1"/>
</dbReference>
<accession>A0ABV7AR20</accession>
<comment type="caution">
    <text evidence="7">The sequence shown here is derived from an EMBL/GenBank/DDBJ whole genome shotgun (WGS) entry which is preliminary data.</text>
</comment>
<organism evidence="7 8">
    <name type="scientific">Azotobacter bryophylli</name>
    <dbReference type="NCBI Taxonomy" id="1986537"/>
    <lineage>
        <taxon>Bacteria</taxon>
        <taxon>Pseudomonadati</taxon>
        <taxon>Pseudomonadota</taxon>
        <taxon>Gammaproteobacteria</taxon>
        <taxon>Pseudomonadales</taxon>
        <taxon>Pseudomonadaceae</taxon>
        <taxon>Azotobacter</taxon>
    </lineage>
</organism>
<keyword evidence="4" id="KW-0812">Transmembrane</keyword>
<dbReference type="PANTHER" id="PTHR43531:SF14">
    <property type="entry name" value="METHYL-ACCEPTING CHEMOTAXIS PROTEIN I-RELATED"/>
    <property type="match status" value="1"/>
</dbReference>
<name>A0ABV7AR20_9GAMM</name>
<dbReference type="SMART" id="SM00283">
    <property type="entry name" value="MA"/>
    <property type="match status" value="1"/>
</dbReference>
<keyword evidence="8" id="KW-1185">Reference proteome</keyword>
<dbReference type="CDD" id="cd11386">
    <property type="entry name" value="MCP_signal"/>
    <property type="match status" value="1"/>
</dbReference>
<feature type="transmembrane region" description="Helical" evidence="4">
    <location>
        <begin position="12"/>
        <end position="35"/>
    </location>
</feature>
<dbReference type="InterPro" id="IPR004089">
    <property type="entry name" value="MCPsignal_dom"/>
</dbReference>
<dbReference type="Pfam" id="PF00015">
    <property type="entry name" value="MCPsignal"/>
    <property type="match status" value="1"/>
</dbReference>